<dbReference type="Gene3D" id="3.30.1340.10">
    <property type="entry name" value="HPr-like"/>
    <property type="match status" value="1"/>
</dbReference>
<keyword evidence="1" id="KW-0813">Transport</keyword>
<dbReference type="PANTHER" id="PTHR30181">
    <property type="entry name" value="MANNITOL PERMEASE IIC COMPONENT"/>
    <property type="match status" value="1"/>
</dbReference>
<proteinExistence type="predicted"/>
<dbReference type="InterPro" id="IPR050893">
    <property type="entry name" value="Sugar_PTS"/>
</dbReference>
<accession>A0A318FDW0</accession>
<dbReference type="PRINTS" id="PR00107">
    <property type="entry name" value="PHOSPHOCPHPR"/>
</dbReference>
<dbReference type="GO" id="GO:0090563">
    <property type="term" value="F:protein-phosphocysteine-sugar phosphotransferase activity"/>
    <property type="evidence" value="ECO:0007669"/>
    <property type="project" value="TreeGrafter"/>
</dbReference>
<evidence type="ECO:0000256" key="5">
    <source>
        <dbReference type="ARBA" id="ARBA00022683"/>
    </source>
</evidence>
<dbReference type="RefSeq" id="WP_109240497.1">
    <property type="nucleotide sequence ID" value="NZ_QJJG01000019.1"/>
</dbReference>
<dbReference type="InterPro" id="IPR035895">
    <property type="entry name" value="HPr-like_sf"/>
</dbReference>
<keyword evidence="3" id="KW-0762">Sugar transport</keyword>
<gene>
    <name evidence="7" type="ORF">DET57_11943</name>
</gene>
<dbReference type="GO" id="GO:0009401">
    <property type="term" value="P:phosphoenolpyruvate-dependent sugar phosphotransferase system"/>
    <property type="evidence" value="ECO:0007669"/>
    <property type="project" value="UniProtKB-KW"/>
</dbReference>
<evidence type="ECO:0000313" key="7">
    <source>
        <dbReference type="EMBL" id="PXW39558.1"/>
    </source>
</evidence>
<comment type="caution">
    <text evidence="7">The sequence shown here is derived from an EMBL/GenBank/DDBJ whole genome shotgun (WGS) entry which is preliminary data.</text>
</comment>
<evidence type="ECO:0000259" key="6">
    <source>
        <dbReference type="PROSITE" id="PS51350"/>
    </source>
</evidence>
<evidence type="ECO:0000256" key="4">
    <source>
        <dbReference type="ARBA" id="ARBA00022679"/>
    </source>
</evidence>
<evidence type="ECO:0000256" key="3">
    <source>
        <dbReference type="ARBA" id="ARBA00022597"/>
    </source>
</evidence>
<evidence type="ECO:0000256" key="2">
    <source>
        <dbReference type="ARBA" id="ARBA00022553"/>
    </source>
</evidence>
<feature type="domain" description="HPr" evidence="6">
    <location>
        <begin position="7"/>
        <end position="96"/>
    </location>
</feature>
<dbReference type="PROSITE" id="PS00369">
    <property type="entry name" value="PTS_HPR_HIS"/>
    <property type="match status" value="1"/>
</dbReference>
<dbReference type="InterPro" id="IPR001020">
    <property type="entry name" value="PTS_HPr_His_P_site"/>
</dbReference>
<sequence>MSENAMQLKAEFVIANKSGLHTRPGAMLVNIAKKYESDITITNLTAQGKPANAKSLMKLMTCGIKCGHKILITLEGKDAEHALAAISDGIASGLGE</sequence>
<dbReference type="Pfam" id="PF00381">
    <property type="entry name" value="PTS-HPr"/>
    <property type="match status" value="1"/>
</dbReference>
<dbReference type="InterPro" id="IPR000032">
    <property type="entry name" value="HPr-like"/>
</dbReference>
<keyword evidence="2" id="KW-0597">Phosphoprotein</keyword>
<name>A0A318FDW0_KLEOX</name>
<reference evidence="7 8" key="1">
    <citation type="submission" date="2018-05" db="EMBL/GenBank/DDBJ databases">
        <title>Freshwater and sediment microbial communities from various areas in North America, analyzing microbe dynamics in response to fracking.</title>
        <authorList>
            <person name="Lamendella R."/>
        </authorList>
    </citation>
    <scope>NUCLEOTIDE SEQUENCE [LARGE SCALE GENOMIC DNA]</scope>
    <source>
        <strain evidence="7 8">67</strain>
    </source>
</reference>
<dbReference type="SUPFAM" id="SSF55594">
    <property type="entry name" value="HPr-like"/>
    <property type="match status" value="1"/>
</dbReference>
<dbReference type="PROSITE" id="PS51350">
    <property type="entry name" value="PTS_HPR_DOM"/>
    <property type="match status" value="1"/>
</dbReference>
<keyword evidence="4 7" id="KW-0808">Transferase</keyword>
<dbReference type="NCBIfam" id="TIGR01003">
    <property type="entry name" value="PTS_HPr_family"/>
    <property type="match status" value="1"/>
</dbReference>
<dbReference type="PANTHER" id="PTHR30181:SF2">
    <property type="entry name" value="PTS SYSTEM MANNITOL-SPECIFIC EIICBA COMPONENT"/>
    <property type="match status" value="1"/>
</dbReference>
<protein>
    <submittedName>
        <fullName evidence="7">Phosphotransferase system HPr (HPr) family protein</fullName>
    </submittedName>
</protein>
<evidence type="ECO:0000313" key="8">
    <source>
        <dbReference type="Proteomes" id="UP000247485"/>
    </source>
</evidence>
<dbReference type="EMBL" id="QJJG01000019">
    <property type="protein sequence ID" value="PXW39558.1"/>
    <property type="molecule type" value="Genomic_DNA"/>
</dbReference>
<keyword evidence="5" id="KW-0598">Phosphotransferase system</keyword>
<evidence type="ECO:0000256" key="1">
    <source>
        <dbReference type="ARBA" id="ARBA00022448"/>
    </source>
</evidence>
<organism evidence="7 8">
    <name type="scientific">Klebsiella oxytoca</name>
    <dbReference type="NCBI Taxonomy" id="571"/>
    <lineage>
        <taxon>Bacteria</taxon>
        <taxon>Pseudomonadati</taxon>
        <taxon>Pseudomonadota</taxon>
        <taxon>Gammaproteobacteria</taxon>
        <taxon>Enterobacterales</taxon>
        <taxon>Enterobacteriaceae</taxon>
        <taxon>Klebsiella/Raoultella group</taxon>
        <taxon>Klebsiella</taxon>
    </lineage>
</organism>
<dbReference type="AlphaFoldDB" id="A0A318FDW0"/>
<dbReference type="Proteomes" id="UP000247485">
    <property type="component" value="Unassembled WGS sequence"/>
</dbReference>
<dbReference type="GO" id="GO:0005886">
    <property type="term" value="C:plasma membrane"/>
    <property type="evidence" value="ECO:0007669"/>
    <property type="project" value="TreeGrafter"/>
</dbReference>